<keyword evidence="4" id="KW-0808">Transferase</keyword>
<gene>
    <name evidence="8" type="ORF">DXX93_05735</name>
</gene>
<reference evidence="8 9" key="1">
    <citation type="submission" date="2018-08" db="EMBL/GenBank/DDBJ databases">
        <title>Thalassotalea euphylliae genome.</title>
        <authorList>
            <person name="Summers S."/>
            <person name="Rice S.A."/>
            <person name="Freckelton M.L."/>
            <person name="Nedved B.T."/>
            <person name="Hadfield M.G."/>
        </authorList>
    </citation>
    <scope>NUCLEOTIDE SEQUENCE [LARGE SCALE GENOMIC DNA]</scope>
    <source>
        <strain evidence="8 9">H1</strain>
    </source>
</reference>
<dbReference type="GO" id="GO:0005886">
    <property type="term" value="C:plasma membrane"/>
    <property type="evidence" value="ECO:0007669"/>
    <property type="project" value="UniProtKB-SubCell"/>
</dbReference>
<proteinExistence type="inferred from homology"/>
<evidence type="ECO:0000313" key="8">
    <source>
        <dbReference type="EMBL" id="REL26127.1"/>
    </source>
</evidence>
<dbReference type="PANTHER" id="PTHR37316">
    <property type="entry name" value="TEICHOIC ACID GLYCEROL-PHOSPHATE PRIMASE"/>
    <property type="match status" value="1"/>
</dbReference>
<dbReference type="GO" id="GO:0019350">
    <property type="term" value="P:teichoic acid biosynthetic process"/>
    <property type="evidence" value="ECO:0007669"/>
    <property type="project" value="UniProtKB-KW"/>
</dbReference>
<evidence type="ECO:0000256" key="6">
    <source>
        <dbReference type="ARBA" id="ARBA00023136"/>
    </source>
</evidence>
<dbReference type="Gene3D" id="3.40.50.12580">
    <property type="match status" value="1"/>
</dbReference>
<organism evidence="8 9">
    <name type="scientific">Thalassotalea euphylliae</name>
    <dbReference type="NCBI Taxonomy" id="1655234"/>
    <lineage>
        <taxon>Bacteria</taxon>
        <taxon>Pseudomonadati</taxon>
        <taxon>Pseudomonadota</taxon>
        <taxon>Gammaproteobacteria</taxon>
        <taxon>Alteromonadales</taxon>
        <taxon>Colwelliaceae</taxon>
        <taxon>Thalassotalea</taxon>
    </lineage>
</organism>
<keyword evidence="3" id="KW-1003">Cell membrane</keyword>
<dbReference type="Proteomes" id="UP000256478">
    <property type="component" value="Unassembled WGS sequence"/>
</dbReference>
<dbReference type="EMBL" id="QUOU01000001">
    <property type="protein sequence ID" value="REL26127.1"/>
    <property type="molecule type" value="Genomic_DNA"/>
</dbReference>
<dbReference type="AlphaFoldDB" id="A0A3E0TP51"/>
<sequence>MGYKGVVVLNQLTKFFIAFITLFIPVKRGLFLYGSWFGNKYGDNSRYFFEHVSREHPEIESIWITKNQGVLEQINNQTGLKAVEQGSFKSLWLHLRAQAVFCNTSQESDLWGLVLNRSTVVFNLWHGTPIKKIGLDALDSNISKEKLGVSSRTTLKALLPKSIFLRMKRFANKETYFLASSEAVSTILQSAMGIDKEHVIIGGYPKLDHLIKAPTSLSSGKILYAPTYRGEYNSENDLLSEFGFDPVKVNSWLSEHDKTLTIRLHPANALPQEKLVELKNFPKIIVGDNRDLYESLKDYELVVTDFSSLYYDCLAINVPVLLAPFGLESYEKNDRPLYFSPSELYPYPLANDWPQLITELAELLEQGKDLSDIKRKFYLDSKGNSSRELMKTINGILLG</sequence>
<dbReference type="SUPFAM" id="SSF53756">
    <property type="entry name" value="UDP-Glycosyltransferase/glycogen phosphorylase"/>
    <property type="match status" value="1"/>
</dbReference>
<keyword evidence="6 7" id="KW-0472">Membrane</keyword>
<dbReference type="InterPro" id="IPR043149">
    <property type="entry name" value="TagF_N"/>
</dbReference>
<dbReference type="PANTHER" id="PTHR37316:SF3">
    <property type="entry name" value="TEICHOIC ACID GLYCEROL-PHOSPHATE TRANSFERASE"/>
    <property type="match status" value="1"/>
</dbReference>
<comment type="caution">
    <text evidence="8">The sequence shown here is derived from an EMBL/GenBank/DDBJ whole genome shotgun (WGS) entry which is preliminary data.</text>
</comment>
<evidence type="ECO:0000313" key="9">
    <source>
        <dbReference type="Proteomes" id="UP000256478"/>
    </source>
</evidence>
<keyword evidence="7" id="KW-1133">Transmembrane helix</keyword>
<keyword evidence="7" id="KW-0812">Transmembrane</keyword>
<evidence type="ECO:0008006" key="10">
    <source>
        <dbReference type="Google" id="ProtNLM"/>
    </source>
</evidence>
<name>A0A3E0TP51_9GAMM</name>
<dbReference type="Pfam" id="PF04464">
    <property type="entry name" value="Glyphos_transf"/>
    <property type="match status" value="1"/>
</dbReference>
<comment type="subcellular location">
    <subcellularLocation>
        <location evidence="1">Cell membrane</location>
        <topology evidence="1">Peripheral membrane protein</topology>
    </subcellularLocation>
</comment>
<feature type="transmembrane region" description="Helical" evidence="7">
    <location>
        <begin position="6"/>
        <end position="26"/>
    </location>
</feature>
<comment type="similarity">
    <text evidence="2">Belongs to the CDP-glycerol glycerophosphotransferase family.</text>
</comment>
<evidence type="ECO:0000256" key="2">
    <source>
        <dbReference type="ARBA" id="ARBA00010488"/>
    </source>
</evidence>
<dbReference type="Gene3D" id="3.40.50.11820">
    <property type="match status" value="1"/>
</dbReference>
<keyword evidence="5" id="KW-0777">Teichoic acid biosynthesis</keyword>
<dbReference type="InterPro" id="IPR007554">
    <property type="entry name" value="Glycerophosphate_synth"/>
</dbReference>
<dbReference type="OrthoDB" id="9802649at2"/>
<evidence type="ECO:0000256" key="7">
    <source>
        <dbReference type="SAM" id="Phobius"/>
    </source>
</evidence>
<evidence type="ECO:0000256" key="5">
    <source>
        <dbReference type="ARBA" id="ARBA00022944"/>
    </source>
</evidence>
<evidence type="ECO:0000256" key="1">
    <source>
        <dbReference type="ARBA" id="ARBA00004202"/>
    </source>
</evidence>
<dbReference type="GO" id="GO:0047355">
    <property type="term" value="F:CDP-glycerol glycerophosphotransferase activity"/>
    <property type="evidence" value="ECO:0007669"/>
    <property type="project" value="InterPro"/>
</dbReference>
<protein>
    <recommendedName>
        <fullName evidence="10">CDP-glycerol--glycerophosphate glycerophosphotransferase</fullName>
    </recommendedName>
</protein>
<dbReference type="InterPro" id="IPR043148">
    <property type="entry name" value="TagF_C"/>
</dbReference>
<dbReference type="InterPro" id="IPR051612">
    <property type="entry name" value="Teichoic_Acid_Biosynth"/>
</dbReference>
<evidence type="ECO:0000256" key="4">
    <source>
        <dbReference type="ARBA" id="ARBA00022679"/>
    </source>
</evidence>
<accession>A0A3E0TP51</accession>
<evidence type="ECO:0000256" key="3">
    <source>
        <dbReference type="ARBA" id="ARBA00022475"/>
    </source>
</evidence>